<dbReference type="EMBL" id="QBKP01000002">
    <property type="protein sequence ID" value="PTX52545.1"/>
    <property type="molecule type" value="Genomic_DNA"/>
</dbReference>
<proteinExistence type="predicted"/>
<comment type="caution">
    <text evidence="1">The sequence shown here is derived from an EMBL/GenBank/DDBJ whole genome shotgun (WGS) entry which is preliminary data.</text>
</comment>
<name>A0A2T6B8Z5_9RHOB</name>
<dbReference type="RefSeq" id="WP_108127962.1">
    <property type="nucleotide sequence ID" value="NZ_QBKP01000002.1"/>
</dbReference>
<reference evidence="1 2" key="1">
    <citation type="submission" date="2018-04" db="EMBL/GenBank/DDBJ databases">
        <title>Genomic Encyclopedia of Archaeal and Bacterial Type Strains, Phase II (KMG-II): from individual species to whole genera.</title>
        <authorList>
            <person name="Goeker M."/>
        </authorList>
    </citation>
    <scope>NUCLEOTIDE SEQUENCE [LARGE SCALE GENOMIC DNA]</scope>
    <source>
        <strain evidence="1 2">DSM 21823</strain>
    </source>
</reference>
<sequence length="145" mass="15900">MRKRIIIGALLALGALGQAGLAWNMTRLAADNERLAATAWTKADALCRQAVEQVGTVTEGTGFFTANRALTPDEDWRVVLMDASSVISHCSTRRMTFFCMGRACGEITDRATTLSNLEEQLVAPSPSDILRTEPVKISFRLQEVR</sequence>
<keyword evidence="2" id="KW-1185">Reference proteome</keyword>
<gene>
    <name evidence="1" type="ORF">C8N34_102325</name>
</gene>
<organism evidence="1 2">
    <name type="scientific">Gemmobacter caeni</name>
    <dbReference type="NCBI Taxonomy" id="589035"/>
    <lineage>
        <taxon>Bacteria</taxon>
        <taxon>Pseudomonadati</taxon>
        <taxon>Pseudomonadota</taxon>
        <taxon>Alphaproteobacteria</taxon>
        <taxon>Rhodobacterales</taxon>
        <taxon>Paracoccaceae</taxon>
        <taxon>Gemmobacter</taxon>
    </lineage>
</organism>
<protein>
    <submittedName>
        <fullName evidence="1">Uncharacterized protein</fullName>
    </submittedName>
</protein>
<accession>A0A2T6B8Z5</accession>
<evidence type="ECO:0000313" key="1">
    <source>
        <dbReference type="EMBL" id="PTX52545.1"/>
    </source>
</evidence>
<evidence type="ECO:0000313" key="2">
    <source>
        <dbReference type="Proteomes" id="UP000244224"/>
    </source>
</evidence>
<dbReference type="AlphaFoldDB" id="A0A2T6B8Z5"/>
<dbReference type="Proteomes" id="UP000244224">
    <property type="component" value="Unassembled WGS sequence"/>
</dbReference>